<dbReference type="GeneID" id="70250840"/>
<evidence type="ECO:0000313" key="1">
    <source>
        <dbReference type="EMBL" id="KAH8696470.1"/>
    </source>
</evidence>
<proteinExistence type="predicted"/>
<accession>A0AAD4PVF7</accession>
<evidence type="ECO:0000313" key="2">
    <source>
        <dbReference type="Proteomes" id="UP001201262"/>
    </source>
</evidence>
<reference evidence="1" key="1">
    <citation type="submission" date="2021-12" db="EMBL/GenBank/DDBJ databases">
        <title>Convergent genome expansion in fungi linked to evolution of root-endophyte symbiosis.</title>
        <authorList>
            <consortium name="DOE Joint Genome Institute"/>
            <person name="Ke Y.-H."/>
            <person name="Bonito G."/>
            <person name="Liao H.-L."/>
            <person name="Looney B."/>
            <person name="Rojas-Flechas A."/>
            <person name="Nash J."/>
            <person name="Hameed K."/>
            <person name="Schadt C."/>
            <person name="Martin F."/>
            <person name="Crous P.W."/>
            <person name="Miettinen O."/>
            <person name="Magnuson J.K."/>
            <person name="Labbe J."/>
            <person name="Jacobson D."/>
            <person name="Doktycz M.J."/>
            <person name="Veneault-Fourrey C."/>
            <person name="Kuo A."/>
            <person name="Mondo S."/>
            <person name="Calhoun S."/>
            <person name="Riley R."/>
            <person name="Ohm R."/>
            <person name="LaButti K."/>
            <person name="Andreopoulos B."/>
            <person name="Pangilinan J."/>
            <person name="Nolan M."/>
            <person name="Tritt A."/>
            <person name="Clum A."/>
            <person name="Lipzen A."/>
            <person name="Daum C."/>
            <person name="Barry K."/>
            <person name="Grigoriev I.V."/>
            <person name="Vilgalys R."/>
        </authorList>
    </citation>
    <scope>NUCLEOTIDE SEQUENCE</scope>
    <source>
        <strain evidence="1">PMI_201</strain>
    </source>
</reference>
<name>A0AAD4PVF7_9EURO</name>
<keyword evidence="2" id="KW-1185">Reference proteome</keyword>
<dbReference type="RefSeq" id="XP_046071406.1">
    <property type="nucleotide sequence ID" value="XM_046220553.1"/>
</dbReference>
<dbReference type="EMBL" id="JAJTJA010000007">
    <property type="protein sequence ID" value="KAH8696470.1"/>
    <property type="molecule type" value="Genomic_DNA"/>
</dbReference>
<sequence>MENQTRSQIDRMLDRVHSLDDLSADNAIELRRISERSLVINKFKIASAEYQNWINKVGDDIRGVEYDAQNACIMLKERPGRMNEAAADVVREVFHQIRDRLSGTGSRYFLTGSADFSLADKFSGSIKQADASLMKSECKWPDVVLEVGISEPTNKLFEDARRWLEGSDGNTKLVILVDI</sequence>
<protein>
    <submittedName>
        <fullName evidence="1">Uncharacterized protein</fullName>
    </submittedName>
</protein>
<dbReference type="AlphaFoldDB" id="A0AAD4PVF7"/>
<comment type="caution">
    <text evidence="1">The sequence shown here is derived from an EMBL/GenBank/DDBJ whole genome shotgun (WGS) entry which is preliminary data.</text>
</comment>
<gene>
    <name evidence="1" type="ORF">BGW36DRAFT_428478</name>
</gene>
<organism evidence="1 2">
    <name type="scientific">Talaromyces proteolyticus</name>
    <dbReference type="NCBI Taxonomy" id="1131652"/>
    <lineage>
        <taxon>Eukaryota</taxon>
        <taxon>Fungi</taxon>
        <taxon>Dikarya</taxon>
        <taxon>Ascomycota</taxon>
        <taxon>Pezizomycotina</taxon>
        <taxon>Eurotiomycetes</taxon>
        <taxon>Eurotiomycetidae</taxon>
        <taxon>Eurotiales</taxon>
        <taxon>Trichocomaceae</taxon>
        <taxon>Talaromyces</taxon>
        <taxon>Talaromyces sect. Bacilispori</taxon>
    </lineage>
</organism>
<dbReference type="Proteomes" id="UP001201262">
    <property type="component" value="Unassembled WGS sequence"/>
</dbReference>